<proteinExistence type="predicted"/>
<evidence type="ECO:0000313" key="3">
    <source>
        <dbReference type="EMBL" id="KAJ7657549.1"/>
    </source>
</evidence>
<name>A0AAD7CQ45_MYCRO</name>
<dbReference type="AlphaFoldDB" id="A0AAD7CQ45"/>
<protein>
    <submittedName>
        <fullName evidence="3">Uncharacterized protein</fullName>
    </submittedName>
</protein>
<reference evidence="3" key="1">
    <citation type="submission" date="2023-03" db="EMBL/GenBank/DDBJ databases">
        <title>Massive genome expansion in bonnet fungi (Mycena s.s.) driven by repeated elements and novel gene families across ecological guilds.</title>
        <authorList>
            <consortium name="Lawrence Berkeley National Laboratory"/>
            <person name="Harder C.B."/>
            <person name="Miyauchi S."/>
            <person name="Viragh M."/>
            <person name="Kuo A."/>
            <person name="Thoen E."/>
            <person name="Andreopoulos B."/>
            <person name="Lu D."/>
            <person name="Skrede I."/>
            <person name="Drula E."/>
            <person name="Henrissat B."/>
            <person name="Morin E."/>
            <person name="Kohler A."/>
            <person name="Barry K."/>
            <person name="LaButti K."/>
            <person name="Morin E."/>
            <person name="Salamov A."/>
            <person name="Lipzen A."/>
            <person name="Mereny Z."/>
            <person name="Hegedus B."/>
            <person name="Baldrian P."/>
            <person name="Stursova M."/>
            <person name="Weitz H."/>
            <person name="Taylor A."/>
            <person name="Grigoriev I.V."/>
            <person name="Nagy L.G."/>
            <person name="Martin F."/>
            <person name="Kauserud H."/>
        </authorList>
    </citation>
    <scope>NUCLEOTIDE SEQUENCE</scope>
    <source>
        <strain evidence="3">CBHHK067</strain>
    </source>
</reference>
<keyword evidence="2" id="KW-1133">Transmembrane helix</keyword>
<evidence type="ECO:0000313" key="4">
    <source>
        <dbReference type="Proteomes" id="UP001221757"/>
    </source>
</evidence>
<sequence>MVDPLSGGDHLKTIVNGKVVPDYGKVQAILIGAVAAFVILITIIGPAENCSSHFEKHRVAFDERGAGDSAFIDDDESVLSNSGSPHNEKASEERVSTEKPQTVPV</sequence>
<keyword evidence="2" id="KW-0472">Membrane</keyword>
<accession>A0AAD7CQ45</accession>
<keyword evidence="4" id="KW-1185">Reference proteome</keyword>
<evidence type="ECO:0000256" key="2">
    <source>
        <dbReference type="SAM" id="Phobius"/>
    </source>
</evidence>
<feature type="transmembrane region" description="Helical" evidence="2">
    <location>
        <begin position="26"/>
        <end position="47"/>
    </location>
</feature>
<organism evidence="3 4">
    <name type="scientific">Mycena rosella</name>
    <name type="common">Pink bonnet</name>
    <name type="synonym">Agaricus rosellus</name>
    <dbReference type="NCBI Taxonomy" id="1033263"/>
    <lineage>
        <taxon>Eukaryota</taxon>
        <taxon>Fungi</taxon>
        <taxon>Dikarya</taxon>
        <taxon>Basidiomycota</taxon>
        <taxon>Agaricomycotina</taxon>
        <taxon>Agaricomycetes</taxon>
        <taxon>Agaricomycetidae</taxon>
        <taxon>Agaricales</taxon>
        <taxon>Marasmiineae</taxon>
        <taxon>Mycenaceae</taxon>
        <taxon>Mycena</taxon>
    </lineage>
</organism>
<feature type="compositionally biased region" description="Basic and acidic residues" evidence="1">
    <location>
        <begin position="86"/>
        <end position="97"/>
    </location>
</feature>
<dbReference type="EMBL" id="JARKIE010000288">
    <property type="protein sequence ID" value="KAJ7657549.1"/>
    <property type="molecule type" value="Genomic_DNA"/>
</dbReference>
<comment type="caution">
    <text evidence="3">The sequence shown here is derived from an EMBL/GenBank/DDBJ whole genome shotgun (WGS) entry which is preliminary data.</text>
</comment>
<keyword evidence="2" id="KW-0812">Transmembrane</keyword>
<dbReference type="Proteomes" id="UP001221757">
    <property type="component" value="Unassembled WGS sequence"/>
</dbReference>
<gene>
    <name evidence="3" type="ORF">B0H17DRAFT_1213462</name>
</gene>
<feature type="region of interest" description="Disordered" evidence="1">
    <location>
        <begin position="72"/>
        <end position="105"/>
    </location>
</feature>
<evidence type="ECO:0000256" key="1">
    <source>
        <dbReference type="SAM" id="MobiDB-lite"/>
    </source>
</evidence>